<name>A0A133XDF9_9RHOO</name>
<dbReference type="Pfam" id="PF08447">
    <property type="entry name" value="PAS_3"/>
    <property type="match status" value="1"/>
</dbReference>
<dbReference type="InterPro" id="IPR001610">
    <property type="entry name" value="PAC"/>
</dbReference>
<accession>A0A133XDF9</accession>
<dbReference type="Gene3D" id="3.20.20.450">
    <property type="entry name" value="EAL domain"/>
    <property type="match status" value="1"/>
</dbReference>
<dbReference type="PROSITE" id="PS50113">
    <property type="entry name" value="PAC"/>
    <property type="match status" value="1"/>
</dbReference>
<comment type="caution">
    <text evidence="7">The sequence shown here is derived from an EMBL/GenBank/DDBJ whole genome shotgun (WGS) entry which is preliminary data.</text>
</comment>
<evidence type="ECO:0000259" key="6">
    <source>
        <dbReference type="PROSITE" id="PS50887"/>
    </source>
</evidence>
<feature type="domain" description="GGDEF" evidence="6">
    <location>
        <begin position="308"/>
        <end position="441"/>
    </location>
</feature>
<keyword evidence="8" id="KW-1185">Reference proteome</keyword>
<dbReference type="SUPFAM" id="SSF141868">
    <property type="entry name" value="EAL domain-like"/>
    <property type="match status" value="1"/>
</dbReference>
<dbReference type="SUPFAM" id="SSF55073">
    <property type="entry name" value="Nucleotide cyclase"/>
    <property type="match status" value="1"/>
</dbReference>
<dbReference type="Gene3D" id="3.30.70.270">
    <property type="match status" value="1"/>
</dbReference>
<dbReference type="SMART" id="SM00052">
    <property type="entry name" value="EAL"/>
    <property type="match status" value="1"/>
</dbReference>
<gene>
    <name evidence="7" type="ORF">AT959_19295</name>
</gene>
<dbReference type="FunFam" id="3.20.20.450:FF:000001">
    <property type="entry name" value="Cyclic di-GMP phosphodiesterase yahA"/>
    <property type="match status" value="1"/>
</dbReference>
<comment type="caution">
    <text evidence="1">Lacks conserved residue(s) required for the propagation of feature annotation.</text>
</comment>
<evidence type="ECO:0008006" key="9">
    <source>
        <dbReference type="Google" id="ProtNLM"/>
    </source>
</evidence>
<feature type="domain" description="Response regulatory" evidence="3">
    <location>
        <begin position="14"/>
        <end position="130"/>
    </location>
</feature>
<dbReference type="PROSITE" id="PS50883">
    <property type="entry name" value="EAL"/>
    <property type="match status" value="1"/>
</dbReference>
<dbReference type="SUPFAM" id="SSF52172">
    <property type="entry name" value="CheY-like"/>
    <property type="match status" value="2"/>
</dbReference>
<evidence type="ECO:0000259" key="3">
    <source>
        <dbReference type="PROSITE" id="PS50110"/>
    </source>
</evidence>
<dbReference type="PANTHER" id="PTHR44757">
    <property type="entry name" value="DIGUANYLATE CYCLASE DGCP"/>
    <property type="match status" value="1"/>
</dbReference>
<proteinExistence type="predicted"/>
<dbReference type="InterPro" id="IPR035965">
    <property type="entry name" value="PAS-like_dom_sf"/>
</dbReference>
<dbReference type="SMART" id="SM00267">
    <property type="entry name" value="GGDEF"/>
    <property type="match status" value="1"/>
</dbReference>
<dbReference type="PANTHER" id="PTHR44757:SF2">
    <property type="entry name" value="BIOFILM ARCHITECTURE MAINTENANCE PROTEIN MBAA"/>
    <property type="match status" value="1"/>
</dbReference>
<dbReference type="InterPro" id="IPR000700">
    <property type="entry name" value="PAS-assoc_C"/>
</dbReference>
<dbReference type="InterPro" id="IPR000014">
    <property type="entry name" value="PAS"/>
</dbReference>
<dbReference type="SMART" id="SM00091">
    <property type="entry name" value="PAS"/>
    <property type="match status" value="2"/>
</dbReference>
<evidence type="ECO:0000256" key="2">
    <source>
        <dbReference type="SAM" id="Coils"/>
    </source>
</evidence>
<dbReference type="CDD" id="cd01949">
    <property type="entry name" value="GGDEF"/>
    <property type="match status" value="1"/>
</dbReference>
<dbReference type="Pfam" id="PF00990">
    <property type="entry name" value="GGDEF"/>
    <property type="match status" value="1"/>
</dbReference>
<evidence type="ECO:0000313" key="7">
    <source>
        <dbReference type="EMBL" id="KXB28972.1"/>
    </source>
</evidence>
<dbReference type="PROSITE" id="PS50110">
    <property type="entry name" value="RESPONSE_REGULATORY"/>
    <property type="match status" value="1"/>
</dbReference>
<dbReference type="InterPro" id="IPR035919">
    <property type="entry name" value="EAL_sf"/>
</dbReference>
<dbReference type="STRING" id="281362.AT959_19295"/>
<dbReference type="InterPro" id="IPR001633">
    <property type="entry name" value="EAL_dom"/>
</dbReference>
<protein>
    <recommendedName>
        <fullName evidence="9">Diguanylate cyclase</fullName>
    </recommendedName>
</protein>
<dbReference type="GO" id="GO:0000160">
    <property type="term" value="P:phosphorelay signal transduction system"/>
    <property type="evidence" value="ECO:0007669"/>
    <property type="project" value="InterPro"/>
</dbReference>
<dbReference type="SUPFAM" id="SSF55785">
    <property type="entry name" value="PYP-like sensor domain (PAS domain)"/>
    <property type="match status" value="1"/>
</dbReference>
<dbReference type="PROSITE" id="PS50887">
    <property type="entry name" value="GGDEF"/>
    <property type="match status" value="1"/>
</dbReference>
<organism evidence="7 8">
    <name type="scientific">Dechloromonas denitrificans</name>
    <dbReference type="NCBI Taxonomy" id="281362"/>
    <lineage>
        <taxon>Bacteria</taxon>
        <taxon>Pseudomonadati</taxon>
        <taxon>Pseudomonadota</taxon>
        <taxon>Betaproteobacteria</taxon>
        <taxon>Rhodocyclales</taxon>
        <taxon>Azonexaceae</taxon>
        <taxon>Dechloromonas</taxon>
    </lineage>
</organism>
<reference evidence="7 8" key="1">
    <citation type="submission" date="2015-12" db="EMBL/GenBank/DDBJ databases">
        <title>Nitrous oxide reduction kinetics distinguish bacteria harboring typical versus atypical NosZ.</title>
        <authorList>
            <person name="Yoon S."/>
            <person name="Nissen S."/>
            <person name="Park D."/>
            <person name="Sanford R.A."/>
            <person name="Loeffler F.E."/>
        </authorList>
    </citation>
    <scope>NUCLEOTIDE SEQUENCE [LARGE SCALE GENOMIC DNA]</scope>
    <source>
        <strain evidence="7 8">ATCC BAA-841</strain>
    </source>
</reference>
<evidence type="ECO:0000259" key="4">
    <source>
        <dbReference type="PROSITE" id="PS50113"/>
    </source>
</evidence>
<dbReference type="InterPro" id="IPR001789">
    <property type="entry name" value="Sig_transdc_resp-reg_receiver"/>
</dbReference>
<dbReference type="Gene3D" id="3.40.50.2300">
    <property type="match status" value="2"/>
</dbReference>
<dbReference type="InterPro" id="IPR000160">
    <property type="entry name" value="GGDEF_dom"/>
</dbReference>
<dbReference type="EMBL" id="LODL01000040">
    <property type="protein sequence ID" value="KXB28972.1"/>
    <property type="molecule type" value="Genomic_DNA"/>
</dbReference>
<evidence type="ECO:0000313" key="8">
    <source>
        <dbReference type="Proteomes" id="UP000070186"/>
    </source>
</evidence>
<dbReference type="InterPro" id="IPR052155">
    <property type="entry name" value="Biofilm_reg_signaling"/>
</dbReference>
<dbReference type="NCBIfam" id="TIGR00254">
    <property type="entry name" value="GGDEF"/>
    <property type="match status" value="1"/>
</dbReference>
<keyword evidence="2" id="KW-0175">Coiled coil</keyword>
<feature type="domain" description="EAL" evidence="5">
    <location>
        <begin position="450"/>
        <end position="704"/>
    </location>
</feature>
<dbReference type="NCBIfam" id="TIGR00229">
    <property type="entry name" value="sensory_box"/>
    <property type="match status" value="1"/>
</dbReference>
<dbReference type="CDD" id="cd00130">
    <property type="entry name" value="PAS"/>
    <property type="match status" value="1"/>
</dbReference>
<dbReference type="CDD" id="cd01948">
    <property type="entry name" value="EAL"/>
    <property type="match status" value="1"/>
</dbReference>
<dbReference type="Pfam" id="PF00563">
    <property type="entry name" value="EAL"/>
    <property type="match status" value="1"/>
</dbReference>
<evidence type="ECO:0000256" key="1">
    <source>
        <dbReference type="PROSITE-ProRule" id="PRU00169"/>
    </source>
</evidence>
<dbReference type="InterPro" id="IPR043128">
    <property type="entry name" value="Rev_trsase/Diguanyl_cyclase"/>
</dbReference>
<dbReference type="Gene3D" id="3.30.450.20">
    <property type="entry name" value="PAS domain"/>
    <property type="match status" value="1"/>
</dbReference>
<feature type="domain" description="PAC" evidence="4">
    <location>
        <begin position="224"/>
        <end position="276"/>
    </location>
</feature>
<evidence type="ECO:0000259" key="5">
    <source>
        <dbReference type="PROSITE" id="PS50883"/>
    </source>
</evidence>
<dbReference type="Proteomes" id="UP000070186">
    <property type="component" value="Unassembled WGS sequence"/>
</dbReference>
<dbReference type="InterPro" id="IPR011006">
    <property type="entry name" value="CheY-like_superfamily"/>
</dbReference>
<feature type="coiled-coil region" evidence="2">
    <location>
        <begin position="836"/>
        <end position="880"/>
    </location>
</feature>
<dbReference type="InterPro" id="IPR013655">
    <property type="entry name" value="PAS_fold_3"/>
</dbReference>
<dbReference type="SMART" id="SM00086">
    <property type="entry name" value="PAC"/>
    <property type="match status" value="1"/>
</dbReference>
<sequence>MTEQGESESSAILRVLLVDANARDAQRLLDALKGGGHAVYSRQVALRSEIGEALNGEAWDIAVLSCALPDIEPVEALDLVAELAPGLPVVLAIARGQKLFPVELLENGACDFVFKSNPSRLLPVVERECARLRLRQNQAPSMPEVPVDECAARFLQLASNVPECYWLTDAETRRVTFVSKGYAQIWGRYVEALYADPMDWLKHVHTDDQQRLTQAFQQHRHGGLDERFRILRPDGGVRWLHARTFPVRDEAGTVVSIGGVASDVTSLLADQRQLPFFAHFDALTALPNQLMFYDQARHLIALARRTALSVGIMVVDIDHFRELNQTLGHTAGDELLRQIGARLSGSLRESDSIGRIGGDVFVILLPDAPDSQFAATVARRIIDTLILPMRVEGQEVFATASIGIAFFPADGDTAHELVSHAEVAVRHAKSQGRNTYQFYSGQMRDDIRDRLFLESELRNASLRNEFVLHYQPKVSCANGRITGAEALLRWNHPRRGIVPPDQFIPMLEETGLIVPVGRWVLQEACRQTVLWQQAGLDMPSISVNLSARQLLSDTLLGDIRETLALSGLKPACLDLEITESMLMQNADTAIRTLFALKEAGVSISLDDFGTGYSSLAYLKRFPLDAVKVDRSFVQDIAADSDDASITRAVITMAHHLKLKVVAEGVETPEQLALLISHQCDIIQGYFFSRPLAVPEMSELLAADKCLPASLLRSGTRKPMALFVAVDGCEEVISMLDRDGHRVCTANDIEAVTQWFAANLVDVLVCGSPRKGFDTAGVIRLAAQMQPLCERILLAGGREWNRKLVTELSASGLVHRVIHLPFEATAFRHTVEEALEQRRISEDYSRLSHEVEQAERKLLHAEEERRRLELQNQLLQTTEAQGYGILQELLAEMSGPVFGVDDAGMLVLVNDAALKAFAERRLAIGERLRDLLPELPLLGDNADARINHAHYACRWRQIGAGASPGGWLLLLEGRGQ</sequence>
<dbReference type="InterPro" id="IPR029787">
    <property type="entry name" value="Nucleotide_cyclase"/>
</dbReference>
<dbReference type="AlphaFoldDB" id="A0A133XDF9"/>